<dbReference type="OrthoDB" id="7467570at2759"/>
<dbReference type="EMBL" id="BGZK01000382">
    <property type="protein sequence ID" value="GBP40510.1"/>
    <property type="molecule type" value="Genomic_DNA"/>
</dbReference>
<organism evidence="2 3">
    <name type="scientific">Eumeta variegata</name>
    <name type="common">Bagworm moth</name>
    <name type="synonym">Eumeta japonica</name>
    <dbReference type="NCBI Taxonomy" id="151549"/>
    <lineage>
        <taxon>Eukaryota</taxon>
        <taxon>Metazoa</taxon>
        <taxon>Ecdysozoa</taxon>
        <taxon>Arthropoda</taxon>
        <taxon>Hexapoda</taxon>
        <taxon>Insecta</taxon>
        <taxon>Pterygota</taxon>
        <taxon>Neoptera</taxon>
        <taxon>Endopterygota</taxon>
        <taxon>Lepidoptera</taxon>
        <taxon>Glossata</taxon>
        <taxon>Ditrysia</taxon>
        <taxon>Tineoidea</taxon>
        <taxon>Psychidae</taxon>
        <taxon>Oiketicinae</taxon>
        <taxon>Eumeta</taxon>
    </lineage>
</organism>
<keyword evidence="3" id="KW-1185">Reference proteome</keyword>
<accession>A0A4C1VPP4</accession>
<dbReference type="Proteomes" id="UP000299102">
    <property type="component" value="Unassembled WGS sequence"/>
</dbReference>
<reference evidence="2 3" key="1">
    <citation type="journal article" date="2019" name="Commun. Biol.">
        <title>The bagworm genome reveals a unique fibroin gene that provides high tensile strength.</title>
        <authorList>
            <person name="Kono N."/>
            <person name="Nakamura H."/>
            <person name="Ohtoshi R."/>
            <person name="Tomita M."/>
            <person name="Numata K."/>
            <person name="Arakawa K."/>
        </authorList>
    </citation>
    <scope>NUCLEOTIDE SEQUENCE [LARGE SCALE GENOMIC DNA]</scope>
</reference>
<keyword evidence="1" id="KW-0812">Transmembrane</keyword>
<sequence>MTNRDSARRARYIISGFVTLWRFVVNMAVIKLLVSVMGLCFVGVIECGGDAHSDLFCIDPDTGDSHPVNATWQSNTFCGSYTCKLRKTKAVETYTFPPTLTDRDDIEPAVTAIKRHVDGQNSDAKLKSDVEMENKVNETENISTEEKDRYLTDSEIKAITKFLNTVKRSDLDALLDLYNTAEDVYKEMETSASENIDITGRRMHTDENARVLQEQKSLPQMSYIYDPKFYYNSIQTKTPNYSPVSAQATNNQISQPITVMPKHVTNGYSFAYPILSYPTLVQNPFTPKVATALQTKIDKNDNNKPECLNGILNQNSMALYSPFVNKLINPVNYMQSNYKNYQNLQLIPYPVSYQYDISYPYLNTPRINNQQVITSGVRPHIGTAIVTHVPNNQLYNPQTQLINQRTTNDEKKNEMPASQTKPFSANILDDIRAKLMEKSKKLLYLSPKKVKLEKIGKVLRLDQLKRNQRNTESPCDTIYMYETVIEKTECPQDERPGYFRMGDLAQPYPACCPRRIDD</sequence>
<keyword evidence="1" id="KW-0472">Membrane</keyword>
<evidence type="ECO:0000313" key="2">
    <source>
        <dbReference type="EMBL" id="GBP40510.1"/>
    </source>
</evidence>
<proteinExistence type="predicted"/>
<feature type="transmembrane region" description="Helical" evidence="1">
    <location>
        <begin position="20"/>
        <end position="45"/>
    </location>
</feature>
<evidence type="ECO:0000256" key="1">
    <source>
        <dbReference type="SAM" id="Phobius"/>
    </source>
</evidence>
<dbReference type="STRING" id="151549.A0A4C1VPP4"/>
<comment type="caution">
    <text evidence="2">The sequence shown here is derived from an EMBL/GenBank/DDBJ whole genome shotgun (WGS) entry which is preliminary data.</text>
</comment>
<protein>
    <submittedName>
        <fullName evidence="2">Uncharacterized protein</fullName>
    </submittedName>
</protein>
<evidence type="ECO:0000313" key="3">
    <source>
        <dbReference type="Proteomes" id="UP000299102"/>
    </source>
</evidence>
<gene>
    <name evidence="2" type="ORF">EVAR_30569_1</name>
</gene>
<keyword evidence="1" id="KW-1133">Transmembrane helix</keyword>
<name>A0A4C1VPP4_EUMVA</name>
<dbReference type="AlphaFoldDB" id="A0A4C1VPP4"/>